<dbReference type="Proteomes" id="UP000077927">
    <property type="component" value="Chromosome 2"/>
</dbReference>
<accession>A0AAC9BLH3</accession>
<protein>
    <submittedName>
        <fullName evidence="1">Uncharacterized protein</fullName>
    </submittedName>
</protein>
<name>A0AAC9BLH3_9RALS</name>
<organism evidence="1 2">
    <name type="scientific">Ralstonia insidiosa</name>
    <dbReference type="NCBI Taxonomy" id="190721"/>
    <lineage>
        <taxon>Bacteria</taxon>
        <taxon>Pseudomonadati</taxon>
        <taxon>Pseudomonadota</taxon>
        <taxon>Betaproteobacteria</taxon>
        <taxon>Burkholderiales</taxon>
        <taxon>Burkholderiaceae</taxon>
        <taxon>Ralstonia</taxon>
    </lineage>
</organism>
<gene>
    <name evidence="1" type="ORF">ACS15_4301</name>
</gene>
<evidence type="ECO:0000313" key="1">
    <source>
        <dbReference type="EMBL" id="ANH76576.1"/>
    </source>
</evidence>
<dbReference type="AlphaFoldDB" id="A0AAC9BLH3"/>
<evidence type="ECO:0000313" key="2">
    <source>
        <dbReference type="Proteomes" id="UP000077927"/>
    </source>
</evidence>
<dbReference type="EMBL" id="CP012606">
    <property type="protein sequence ID" value="ANH76576.1"/>
    <property type="molecule type" value="Genomic_DNA"/>
</dbReference>
<sequence>MEIAWCVHKVKTMRVDLETGHNERAQRLCAYAAARVSA</sequence>
<dbReference type="KEGG" id="rin:ACS15_4301"/>
<reference evidence="1 2" key="1">
    <citation type="submission" date="2015-09" db="EMBL/GenBank/DDBJ databases">
        <authorList>
            <person name="Xu Y."/>
            <person name="Nagy A."/>
            <person name="Liu N.T."/>
            <person name="Nou X."/>
        </authorList>
    </citation>
    <scope>NUCLEOTIDE SEQUENCE [LARGE SCALE GENOMIC DNA]</scope>
    <source>
        <strain evidence="1 2">FC1138</strain>
    </source>
</reference>
<proteinExistence type="predicted"/>